<sequence>MHILYLDYDGVLHPDAAYWHPKRGVYLHDQPGHALFEYAAVLEAVLDPYPNLSIVLSTSWVPEMGFTRARKRLPGRLAKRVVGATFHSRHMQRRQELARIDTGAYDVGSLQLNYHTLPRGQQVWQDVLRRRPSQWLALDNDDEGWPEAERKRLVLTDDMAGLGDARAVLALQQVLADFVS</sequence>
<name>A0ABQ5YBZ9_9NEIS</name>
<proteinExistence type="predicted"/>
<keyword evidence="2" id="KW-1185">Reference proteome</keyword>
<accession>A0ABQ5YBZ9</accession>
<evidence type="ECO:0000313" key="2">
    <source>
        <dbReference type="Proteomes" id="UP001156706"/>
    </source>
</evidence>
<dbReference type="EMBL" id="BSOG01000001">
    <property type="protein sequence ID" value="GLR11962.1"/>
    <property type="molecule type" value="Genomic_DNA"/>
</dbReference>
<evidence type="ECO:0000313" key="1">
    <source>
        <dbReference type="EMBL" id="GLR11962.1"/>
    </source>
</evidence>
<organism evidence="1 2">
    <name type="scientific">Chitinimonas prasina</name>
    <dbReference type="NCBI Taxonomy" id="1434937"/>
    <lineage>
        <taxon>Bacteria</taxon>
        <taxon>Pseudomonadati</taxon>
        <taxon>Pseudomonadota</taxon>
        <taxon>Betaproteobacteria</taxon>
        <taxon>Neisseriales</taxon>
        <taxon>Chitinibacteraceae</taxon>
        <taxon>Chitinimonas</taxon>
    </lineage>
</organism>
<dbReference type="Pfam" id="PF18143">
    <property type="entry name" value="HAD_SAK_2"/>
    <property type="match status" value="1"/>
</dbReference>
<evidence type="ECO:0008006" key="3">
    <source>
        <dbReference type="Google" id="ProtNLM"/>
    </source>
</evidence>
<dbReference type="RefSeq" id="WP_284195105.1">
    <property type="nucleotide sequence ID" value="NZ_BSOG01000001.1"/>
</dbReference>
<reference evidence="2" key="1">
    <citation type="journal article" date="2019" name="Int. J. Syst. Evol. Microbiol.">
        <title>The Global Catalogue of Microorganisms (GCM) 10K type strain sequencing project: providing services to taxonomists for standard genome sequencing and annotation.</title>
        <authorList>
            <consortium name="The Broad Institute Genomics Platform"/>
            <consortium name="The Broad Institute Genome Sequencing Center for Infectious Disease"/>
            <person name="Wu L."/>
            <person name="Ma J."/>
        </authorList>
    </citation>
    <scope>NUCLEOTIDE SEQUENCE [LARGE SCALE GENOMIC DNA]</scope>
    <source>
        <strain evidence="2">NBRC 110044</strain>
    </source>
</reference>
<protein>
    <recommendedName>
        <fullName evidence="3">Hydrolase</fullName>
    </recommendedName>
</protein>
<gene>
    <name evidence="1" type="ORF">GCM10007907_07520</name>
</gene>
<dbReference type="Proteomes" id="UP001156706">
    <property type="component" value="Unassembled WGS sequence"/>
</dbReference>
<comment type="caution">
    <text evidence="1">The sequence shown here is derived from an EMBL/GenBank/DDBJ whole genome shotgun (WGS) entry which is preliminary data.</text>
</comment>